<dbReference type="AlphaFoldDB" id="A0A840NMS8"/>
<name>A0A840NMS8_9HYPH</name>
<gene>
    <name evidence="3" type="ORF">HNQ69_000284</name>
</gene>
<feature type="transmembrane region" description="Helical" evidence="2">
    <location>
        <begin position="29"/>
        <end position="49"/>
    </location>
</feature>
<evidence type="ECO:0000313" key="4">
    <source>
        <dbReference type="Proteomes" id="UP000561417"/>
    </source>
</evidence>
<dbReference type="Proteomes" id="UP000561417">
    <property type="component" value="Unassembled WGS sequence"/>
</dbReference>
<comment type="caution">
    <text evidence="3">The sequence shown here is derived from an EMBL/GenBank/DDBJ whole genome shotgun (WGS) entry which is preliminary data.</text>
</comment>
<keyword evidence="4" id="KW-1185">Reference proteome</keyword>
<organism evidence="3 4">
    <name type="scientific">Bartonella callosciuri</name>
    <dbReference type="NCBI Taxonomy" id="686223"/>
    <lineage>
        <taxon>Bacteria</taxon>
        <taxon>Pseudomonadati</taxon>
        <taxon>Pseudomonadota</taxon>
        <taxon>Alphaproteobacteria</taxon>
        <taxon>Hyphomicrobiales</taxon>
        <taxon>Bartonellaceae</taxon>
        <taxon>Bartonella</taxon>
    </lineage>
</organism>
<reference evidence="3 4" key="1">
    <citation type="submission" date="2020-08" db="EMBL/GenBank/DDBJ databases">
        <title>Genomic Encyclopedia of Type Strains, Phase IV (KMG-IV): sequencing the most valuable type-strain genomes for metagenomic binning, comparative biology and taxonomic classification.</title>
        <authorList>
            <person name="Goeker M."/>
        </authorList>
    </citation>
    <scope>NUCLEOTIDE SEQUENCE [LARGE SCALE GENOMIC DNA]</scope>
    <source>
        <strain evidence="3 4">DSM 28538</strain>
    </source>
</reference>
<evidence type="ECO:0000256" key="2">
    <source>
        <dbReference type="SAM" id="Phobius"/>
    </source>
</evidence>
<keyword evidence="2" id="KW-0472">Membrane</keyword>
<keyword evidence="1" id="KW-0175">Coiled coil</keyword>
<evidence type="ECO:0000313" key="3">
    <source>
        <dbReference type="EMBL" id="MBB5073180.1"/>
    </source>
</evidence>
<evidence type="ECO:0000256" key="1">
    <source>
        <dbReference type="SAM" id="Coils"/>
    </source>
</evidence>
<protein>
    <submittedName>
        <fullName evidence="3">Uncharacterized protein HemX</fullName>
    </submittedName>
</protein>
<sequence>MKDKAEQIGRGDQLRAIKLKEIKMDMNEILLGAVIIVLLFSGVMFRFVFYYRDQVKALNEEVRKIKHEFLRDSMKLTEERDRAIREQNMVIKRRNQAIEKLKKQIKQYEEVIKQYQEAVKSEDNTKR</sequence>
<keyword evidence="2" id="KW-1133">Transmembrane helix</keyword>
<accession>A0A840NMS8</accession>
<dbReference type="EMBL" id="JACHIM010000001">
    <property type="protein sequence ID" value="MBB5073180.1"/>
    <property type="molecule type" value="Genomic_DNA"/>
</dbReference>
<proteinExistence type="predicted"/>
<feature type="coiled-coil region" evidence="1">
    <location>
        <begin position="84"/>
        <end position="125"/>
    </location>
</feature>
<keyword evidence="2" id="KW-0812">Transmembrane</keyword>